<accession>A0A843TVR8</accession>
<evidence type="ECO:0000313" key="3">
    <source>
        <dbReference type="Proteomes" id="UP000652761"/>
    </source>
</evidence>
<dbReference type="AlphaFoldDB" id="A0A843TVR8"/>
<reference evidence="2" key="1">
    <citation type="submission" date="2017-07" db="EMBL/GenBank/DDBJ databases">
        <title>Taro Niue Genome Assembly and Annotation.</title>
        <authorList>
            <person name="Atibalentja N."/>
            <person name="Keating K."/>
            <person name="Fields C.J."/>
        </authorList>
    </citation>
    <scope>NUCLEOTIDE SEQUENCE</scope>
    <source>
        <strain evidence="2">Niue_2</strain>
        <tissue evidence="2">Leaf</tissue>
    </source>
</reference>
<evidence type="ECO:0000313" key="2">
    <source>
        <dbReference type="EMBL" id="MQL75351.1"/>
    </source>
</evidence>
<gene>
    <name evidence="2" type="ORF">Taro_007716</name>
</gene>
<organism evidence="2 3">
    <name type="scientific">Colocasia esculenta</name>
    <name type="common">Wild taro</name>
    <name type="synonym">Arum esculentum</name>
    <dbReference type="NCBI Taxonomy" id="4460"/>
    <lineage>
        <taxon>Eukaryota</taxon>
        <taxon>Viridiplantae</taxon>
        <taxon>Streptophyta</taxon>
        <taxon>Embryophyta</taxon>
        <taxon>Tracheophyta</taxon>
        <taxon>Spermatophyta</taxon>
        <taxon>Magnoliopsida</taxon>
        <taxon>Liliopsida</taxon>
        <taxon>Araceae</taxon>
        <taxon>Aroideae</taxon>
        <taxon>Colocasieae</taxon>
        <taxon>Colocasia</taxon>
    </lineage>
</organism>
<keyword evidence="3" id="KW-1185">Reference proteome</keyword>
<feature type="compositionally biased region" description="Basic and acidic residues" evidence="1">
    <location>
        <begin position="114"/>
        <end position="126"/>
    </location>
</feature>
<protein>
    <submittedName>
        <fullName evidence="2">Uncharacterized protein</fullName>
    </submittedName>
</protein>
<dbReference type="EMBL" id="NMUH01000247">
    <property type="protein sequence ID" value="MQL75351.1"/>
    <property type="molecule type" value="Genomic_DNA"/>
</dbReference>
<name>A0A843TVR8_COLES</name>
<feature type="region of interest" description="Disordered" evidence="1">
    <location>
        <begin position="89"/>
        <end position="126"/>
    </location>
</feature>
<comment type="caution">
    <text evidence="2">The sequence shown here is derived from an EMBL/GenBank/DDBJ whole genome shotgun (WGS) entry which is preliminary data.</text>
</comment>
<evidence type="ECO:0000256" key="1">
    <source>
        <dbReference type="SAM" id="MobiDB-lite"/>
    </source>
</evidence>
<sequence length="126" mass="13816">MKAQSNMMFWAIQNQDINMAEVVTPTSIVASVLRDVLDSINSTQREQEEATAVVVLEVVAPGHNDDIQMEDAPAQGEHMFEHDAKIQGDHTASVPADQFKEGVVESTSDEEEIHVDNVEPVDGKSN</sequence>
<dbReference type="Proteomes" id="UP000652761">
    <property type="component" value="Unassembled WGS sequence"/>
</dbReference>
<proteinExistence type="predicted"/>